<dbReference type="PANTHER" id="PTHR12526">
    <property type="entry name" value="GLYCOSYLTRANSFERASE"/>
    <property type="match status" value="1"/>
</dbReference>
<dbReference type="CDD" id="cd03801">
    <property type="entry name" value="GT4_PimA-like"/>
    <property type="match status" value="1"/>
</dbReference>
<name>A0ABR8D8Y7_9NOST</name>
<dbReference type="EMBL" id="JACJSG010000038">
    <property type="protein sequence ID" value="MBD2503657.1"/>
    <property type="molecule type" value="Genomic_DNA"/>
</dbReference>
<evidence type="ECO:0000256" key="1">
    <source>
        <dbReference type="ARBA" id="ARBA00022676"/>
    </source>
</evidence>
<sequence length="369" mass="42292">MVNSSLRILIATHSPLAAEFGAGQVAINLATALREQGHHVTLWSPHSLPSFTSPKRYIQRIQLVRYHLDEFIKTQEPFDVIDSFTVFITEQVAKSALVVARSVQPEILYIPSKLNYSQKSSFKKILLLPFRYLLEIPYIFFLLQGWSRANYILCLGSRELEWMKKWFPWWRSKLISYINALSTTDQAELTKIRLHRQKHQGKGIRFLWIGRWISHKGTSKLVDFIVKRAASHPEDIFTIAGCGYDVSKHFPAELTESGKLNIISSFARSQLYFLLANHDVGLFTSNVEGWGLVLNEMLESGMPVFATSAGAVPDLKPLFKDSLQSFPPTLELTLDTIPLSEFKDEYYQIYSWQSVAKSYLQFIYANLCQ</sequence>
<keyword evidence="2" id="KW-0808">Transferase</keyword>
<gene>
    <name evidence="4" type="ORF">H6G83_24120</name>
</gene>
<dbReference type="Proteomes" id="UP000661112">
    <property type="component" value="Unassembled WGS sequence"/>
</dbReference>
<protein>
    <submittedName>
        <fullName evidence="4">Glycosyltransferase</fullName>
    </submittedName>
</protein>
<accession>A0ABR8D8Y7</accession>
<evidence type="ECO:0000256" key="2">
    <source>
        <dbReference type="ARBA" id="ARBA00022679"/>
    </source>
</evidence>
<dbReference type="PANTHER" id="PTHR12526:SF510">
    <property type="entry name" value="D-INOSITOL 3-PHOSPHATE GLYCOSYLTRANSFERASE"/>
    <property type="match status" value="1"/>
</dbReference>
<dbReference type="RefSeq" id="WP_190476614.1">
    <property type="nucleotide sequence ID" value="NZ_JACJSG010000038.1"/>
</dbReference>
<dbReference type="SUPFAM" id="SSF53756">
    <property type="entry name" value="UDP-Glycosyltransferase/glycogen phosphorylase"/>
    <property type="match status" value="1"/>
</dbReference>
<evidence type="ECO:0000259" key="3">
    <source>
        <dbReference type="Pfam" id="PF00534"/>
    </source>
</evidence>
<keyword evidence="5" id="KW-1185">Reference proteome</keyword>
<dbReference type="Pfam" id="PF00534">
    <property type="entry name" value="Glycos_transf_1"/>
    <property type="match status" value="1"/>
</dbReference>
<proteinExistence type="predicted"/>
<evidence type="ECO:0000313" key="5">
    <source>
        <dbReference type="Proteomes" id="UP000661112"/>
    </source>
</evidence>
<feature type="domain" description="Glycosyl transferase family 1" evidence="3">
    <location>
        <begin position="198"/>
        <end position="314"/>
    </location>
</feature>
<evidence type="ECO:0000313" key="4">
    <source>
        <dbReference type="EMBL" id="MBD2503657.1"/>
    </source>
</evidence>
<comment type="caution">
    <text evidence="4">The sequence shown here is derived from an EMBL/GenBank/DDBJ whole genome shotgun (WGS) entry which is preliminary data.</text>
</comment>
<organism evidence="4 5">
    <name type="scientific">Anabaena azotica FACHB-119</name>
    <dbReference type="NCBI Taxonomy" id="947527"/>
    <lineage>
        <taxon>Bacteria</taxon>
        <taxon>Bacillati</taxon>
        <taxon>Cyanobacteriota</taxon>
        <taxon>Cyanophyceae</taxon>
        <taxon>Nostocales</taxon>
        <taxon>Nostocaceae</taxon>
        <taxon>Anabaena</taxon>
        <taxon>Anabaena azotica</taxon>
    </lineage>
</organism>
<dbReference type="InterPro" id="IPR001296">
    <property type="entry name" value="Glyco_trans_1"/>
</dbReference>
<keyword evidence="1" id="KW-0328">Glycosyltransferase</keyword>
<dbReference type="Gene3D" id="3.40.50.2000">
    <property type="entry name" value="Glycogen Phosphorylase B"/>
    <property type="match status" value="2"/>
</dbReference>
<reference evidence="4 5" key="1">
    <citation type="journal article" date="2020" name="ISME J.">
        <title>Comparative genomics reveals insights into cyanobacterial evolution and habitat adaptation.</title>
        <authorList>
            <person name="Chen M.Y."/>
            <person name="Teng W.K."/>
            <person name="Zhao L."/>
            <person name="Hu C.X."/>
            <person name="Zhou Y.K."/>
            <person name="Han B.P."/>
            <person name="Song L.R."/>
            <person name="Shu W.S."/>
        </authorList>
    </citation>
    <scope>NUCLEOTIDE SEQUENCE [LARGE SCALE GENOMIC DNA]</scope>
    <source>
        <strain evidence="4 5">FACHB-119</strain>
    </source>
</reference>